<keyword evidence="1" id="KW-0812">Transmembrane</keyword>
<keyword evidence="1" id="KW-1133">Transmembrane helix</keyword>
<dbReference type="NCBIfam" id="TIGR02532">
    <property type="entry name" value="IV_pilin_GFxxxE"/>
    <property type="match status" value="1"/>
</dbReference>
<dbReference type="InterPro" id="IPR045584">
    <property type="entry name" value="Pilin-like"/>
</dbReference>
<dbReference type="RefSeq" id="WP_186946524.1">
    <property type="nucleotide sequence ID" value="NZ_JACOGF010000003.1"/>
</dbReference>
<evidence type="ECO:0000313" key="3">
    <source>
        <dbReference type="Proteomes" id="UP000650424"/>
    </source>
</evidence>
<dbReference type="EMBL" id="JACOGF010000003">
    <property type="protein sequence ID" value="MBC3917291.1"/>
    <property type="molecule type" value="Genomic_DNA"/>
</dbReference>
<accession>A0ABR6ZN12</accession>
<organism evidence="2 3">
    <name type="scientific">Undibacterium hunanense</name>
    <dbReference type="NCBI Taxonomy" id="2762292"/>
    <lineage>
        <taxon>Bacteria</taxon>
        <taxon>Pseudomonadati</taxon>
        <taxon>Pseudomonadota</taxon>
        <taxon>Betaproteobacteria</taxon>
        <taxon>Burkholderiales</taxon>
        <taxon>Oxalobacteraceae</taxon>
        <taxon>Undibacterium</taxon>
    </lineage>
</organism>
<proteinExistence type="predicted"/>
<dbReference type="SUPFAM" id="SSF54523">
    <property type="entry name" value="Pili subunits"/>
    <property type="match status" value="1"/>
</dbReference>
<keyword evidence="3" id="KW-1185">Reference proteome</keyword>
<dbReference type="PROSITE" id="PS00409">
    <property type="entry name" value="PROKAR_NTER_METHYL"/>
    <property type="match status" value="1"/>
</dbReference>
<protein>
    <submittedName>
        <fullName evidence="2">Prepilin-type N-terminal cleavage/methylation domain-containing protein</fullName>
    </submittedName>
</protein>
<dbReference type="Proteomes" id="UP000650424">
    <property type="component" value="Unassembled WGS sequence"/>
</dbReference>
<keyword evidence="1" id="KW-0472">Membrane</keyword>
<comment type="caution">
    <text evidence="2">The sequence shown here is derived from an EMBL/GenBank/DDBJ whole genome shotgun (WGS) entry which is preliminary data.</text>
</comment>
<feature type="transmembrane region" description="Helical" evidence="1">
    <location>
        <begin position="21"/>
        <end position="44"/>
    </location>
</feature>
<reference evidence="2 3" key="1">
    <citation type="submission" date="2020-08" db="EMBL/GenBank/DDBJ databases">
        <title>Novel species isolated from subtropical streams in China.</title>
        <authorList>
            <person name="Lu H."/>
        </authorList>
    </citation>
    <scope>NUCLEOTIDE SEQUENCE [LARGE SCALE GENOMIC DNA]</scope>
    <source>
        <strain evidence="2 3">CY18W</strain>
    </source>
</reference>
<name>A0ABR6ZN12_9BURK</name>
<dbReference type="InterPro" id="IPR012902">
    <property type="entry name" value="N_methyl_site"/>
</dbReference>
<sequence>MASLICAGKNEGKRADRRGFTLIELLVVLAILSLLLTIAVPRYFHSIQQSKEAVLKKNLHVTREVIDKFYGDTGRYPQSLDELVERRYLRSLPVDPVTDSSATWVLIAPEKGGGVYDIQSGAQGLTRDGLAFNRL</sequence>
<dbReference type="Pfam" id="PF07963">
    <property type="entry name" value="N_methyl"/>
    <property type="match status" value="1"/>
</dbReference>
<evidence type="ECO:0000313" key="2">
    <source>
        <dbReference type="EMBL" id="MBC3917291.1"/>
    </source>
</evidence>
<gene>
    <name evidence="2" type="ORF">H8L32_07380</name>
</gene>
<dbReference type="Gene3D" id="3.30.700.10">
    <property type="entry name" value="Glycoprotein, Type 4 Pilin"/>
    <property type="match status" value="1"/>
</dbReference>
<evidence type="ECO:0000256" key="1">
    <source>
        <dbReference type="SAM" id="Phobius"/>
    </source>
</evidence>